<dbReference type="InterPro" id="IPR000524">
    <property type="entry name" value="Tscrpt_reg_HTH_GntR"/>
</dbReference>
<evidence type="ECO:0000259" key="4">
    <source>
        <dbReference type="PROSITE" id="PS50949"/>
    </source>
</evidence>
<dbReference type="InterPro" id="IPR011711">
    <property type="entry name" value="GntR_C"/>
</dbReference>
<evidence type="ECO:0000313" key="5">
    <source>
        <dbReference type="EMBL" id="NKY04458.1"/>
    </source>
</evidence>
<dbReference type="SUPFAM" id="SSF46785">
    <property type="entry name" value="Winged helix' DNA-binding domain"/>
    <property type="match status" value="1"/>
</dbReference>
<dbReference type="InterPro" id="IPR036388">
    <property type="entry name" value="WH-like_DNA-bd_sf"/>
</dbReference>
<dbReference type="GO" id="GO:0003677">
    <property type="term" value="F:DNA binding"/>
    <property type="evidence" value="ECO:0007669"/>
    <property type="project" value="UniProtKB-KW"/>
</dbReference>
<dbReference type="AlphaFoldDB" id="A0A846WRZ8"/>
<dbReference type="PROSITE" id="PS50949">
    <property type="entry name" value="HTH_GNTR"/>
    <property type="match status" value="1"/>
</dbReference>
<organism evidence="5 6">
    <name type="scientific">Gordonia polyisoprenivorans</name>
    <dbReference type="NCBI Taxonomy" id="84595"/>
    <lineage>
        <taxon>Bacteria</taxon>
        <taxon>Bacillati</taxon>
        <taxon>Actinomycetota</taxon>
        <taxon>Actinomycetes</taxon>
        <taxon>Mycobacteriales</taxon>
        <taxon>Gordoniaceae</taxon>
        <taxon>Gordonia</taxon>
    </lineage>
</organism>
<evidence type="ECO:0000256" key="2">
    <source>
        <dbReference type="ARBA" id="ARBA00023125"/>
    </source>
</evidence>
<feature type="domain" description="HTH gntR-type" evidence="4">
    <location>
        <begin position="15"/>
        <end position="85"/>
    </location>
</feature>
<dbReference type="SMART" id="SM00895">
    <property type="entry name" value="FCD"/>
    <property type="match status" value="1"/>
</dbReference>
<dbReference type="RefSeq" id="WP_006372205.1">
    <property type="nucleotide sequence ID" value="NZ_JAAXPC010000018.1"/>
</dbReference>
<dbReference type="Proteomes" id="UP000563898">
    <property type="component" value="Unassembled WGS sequence"/>
</dbReference>
<dbReference type="Pfam" id="PF07729">
    <property type="entry name" value="FCD"/>
    <property type="match status" value="1"/>
</dbReference>
<evidence type="ECO:0000313" key="6">
    <source>
        <dbReference type="Proteomes" id="UP000563898"/>
    </source>
</evidence>
<reference evidence="5 6" key="1">
    <citation type="submission" date="2020-04" db="EMBL/GenBank/DDBJ databases">
        <title>MicrobeNet Type strains.</title>
        <authorList>
            <person name="Nicholson A.C."/>
        </authorList>
    </citation>
    <scope>NUCLEOTIDE SEQUENCE [LARGE SCALE GENOMIC DNA]</scope>
    <source>
        <strain evidence="5 6">ATCC BAA-14</strain>
    </source>
</reference>
<keyword evidence="2" id="KW-0238">DNA-binding</keyword>
<dbReference type="SUPFAM" id="SSF48008">
    <property type="entry name" value="GntR ligand-binding domain-like"/>
    <property type="match status" value="1"/>
</dbReference>
<dbReference type="Gene3D" id="1.10.10.10">
    <property type="entry name" value="Winged helix-like DNA-binding domain superfamily/Winged helix DNA-binding domain"/>
    <property type="match status" value="1"/>
</dbReference>
<protein>
    <submittedName>
        <fullName evidence="5">FadR family transcriptional regulator</fullName>
    </submittedName>
</protein>
<dbReference type="EMBL" id="JAAXPC010000018">
    <property type="protein sequence ID" value="NKY04458.1"/>
    <property type="molecule type" value="Genomic_DNA"/>
</dbReference>
<dbReference type="PRINTS" id="PR00035">
    <property type="entry name" value="HTHGNTR"/>
</dbReference>
<keyword evidence="3" id="KW-0804">Transcription</keyword>
<accession>A0A846WRZ8</accession>
<gene>
    <name evidence="5" type="ORF">HGA05_23090</name>
</gene>
<name>A0A846WRZ8_9ACTN</name>
<evidence type="ECO:0000256" key="1">
    <source>
        <dbReference type="ARBA" id="ARBA00023015"/>
    </source>
</evidence>
<evidence type="ECO:0000256" key="3">
    <source>
        <dbReference type="ARBA" id="ARBA00023163"/>
    </source>
</evidence>
<proteinExistence type="predicted"/>
<sequence length="249" mass="27270">MSEQKATVIGAIEVPRPADVYADLIRGKILDGELPIGTQLPTERQLVEESGLARSVVRESLQQLQRQGLINTKPGRHGGSVVSRPTADAVMESVDLHLQGWAPNNHALVQSRQVMEPWIAYFAAEQRTDEQAAELQLIDEKTAEAITGLHDFVACKAQWHSTLAQASHNEVLSTLMGAVARSIFRQVEVITLQGDRESMEQSLAEHRAVTDAVVNHRPAAAYRLMSGHLRTPPVFDPLHEGAGEPMGEV</sequence>
<dbReference type="PANTHER" id="PTHR43537:SF5">
    <property type="entry name" value="UXU OPERON TRANSCRIPTIONAL REGULATOR"/>
    <property type="match status" value="1"/>
</dbReference>
<dbReference type="Gene3D" id="1.20.120.530">
    <property type="entry name" value="GntR ligand-binding domain-like"/>
    <property type="match status" value="1"/>
</dbReference>
<dbReference type="SMART" id="SM00345">
    <property type="entry name" value="HTH_GNTR"/>
    <property type="match status" value="1"/>
</dbReference>
<dbReference type="CDD" id="cd07377">
    <property type="entry name" value="WHTH_GntR"/>
    <property type="match status" value="1"/>
</dbReference>
<comment type="caution">
    <text evidence="5">The sequence shown here is derived from an EMBL/GenBank/DDBJ whole genome shotgun (WGS) entry which is preliminary data.</text>
</comment>
<dbReference type="InterPro" id="IPR036390">
    <property type="entry name" value="WH_DNA-bd_sf"/>
</dbReference>
<dbReference type="Pfam" id="PF00392">
    <property type="entry name" value="GntR"/>
    <property type="match status" value="1"/>
</dbReference>
<dbReference type="GO" id="GO:0003700">
    <property type="term" value="F:DNA-binding transcription factor activity"/>
    <property type="evidence" value="ECO:0007669"/>
    <property type="project" value="InterPro"/>
</dbReference>
<dbReference type="PANTHER" id="PTHR43537">
    <property type="entry name" value="TRANSCRIPTIONAL REGULATOR, GNTR FAMILY"/>
    <property type="match status" value="1"/>
</dbReference>
<dbReference type="InterPro" id="IPR008920">
    <property type="entry name" value="TF_FadR/GntR_C"/>
</dbReference>
<keyword evidence="1" id="KW-0805">Transcription regulation</keyword>